<dbReference type="KEGG" id="vcn:VOLCADRAFT_107895"/>
<dbReference type="OrthoDB" id="535277at2759"/>
<accession>D8UH24</accession>
<dbReference type="PANTHER" id="PTHR46880:SF5">
    <property type="entry name" value="DUF4371 DOMAIN-CONTAINING PROTEIN"/>
    <property type="match status" value="1"/>
</dbReference>
<dbReference type="STRING" id="3068.D8UH24"/>
<feature type="compositionally biased region" description="Pro residues" evidence="1">
    <location>
        <begin position="624"/>
        <end position="642"/>
    </location>
</feature>
<dbReference type="GeneID" id="9623067"/>
<sequence length="864" mass="94246">MLWCWLILLILTLAPFTCILSGRGRSKSTLSRSGRAATLRDVRAGKQCTLADLLPRQQPDVNDLGSPAAGLEDDFQTAEALSPLHDSPSPPPPVPIPPPPPIPVANEDNTRQQALGSAKKRRKVVVPSAPTGPAEPATDADPGPSTAITTAATKTPSRLRVSRRELQPFLEGCEHPEIPGEDKGFLAQAGGEEFSSWAYSKNQRGTQRDGKVYFTATCWHCSWHQKKEFNLVRCEWDRSAFTHHERGEKHSKAVTAYKDRRAQETQQQLMASITQIGDEALMALFGAAYTVVATGMPFTHYDKLCELLLFANAPNITTKYDDPRALGRFTACLHDYYEGEQTKRLKNATFIGIQMDESTCIAGESHAAICVIYDEPSTGTIFKEYFGLVKLSGWTGRDLYDACSGEFRRRGVDLEKKLVSFSGDGCSAVASEKKGVFGFFRKEVNSACYGIHCASHRLALCVKDAGTKRTSPKMLRDTVAAIDAVIRAAHKVFSKSPKRWLNYLAVREVIVPQPAGQPPAVPAGILSSPELAEYYEALQHASPAVRVILLQQLGSQESVYAVLKSLSTIFQIACVGLGVPDNVSLQIVNRQLLQESLKAQVSIIDLNIRRTLSQLAQAQQATLPQPPPPPPPPPPPAAPPPMDGSAYATADDSDSDYDPSDTESVVSSECDDDGVDVDPSGGGKPADEAAKFASLHEKLTDFTTLAFTHFLADVLGTTDAMFKLMQASEFKFSDVPGCVECTKTALHACYIAVEPGEYLTPALSAFVAEMKATGFGSYKGHTIHDVPAHPEAEVHKLVSKYAANLIRHVNERFPDTRFISALALFNPMEYPDVDQPSLVKWGIEKLDVIQEYFTSRSEAKVHEG</sequence>
<dbReference type="RefSeq" id="XP_002957971.1">
    <property type="nucleotide sequence ID" value="XM_002957925.1"/>
</dbReference>
<name>D8UH24_VOLCA</name>
<evidence type="ECO:0000313" key="3">
    <source>
        <dbReference type="EMBL" id="EFJ40997.1"/>
    </source>
</evidence>
<feature type="compositionally biased region" description="Polar residues" evidence="1">
    <location>
        <begin position="146"/>
        <end position="156"/>
    </location>
</feature>
<evidence type="ECO:0000256" key="1">
    <source>
        <dbReference type="SAM" id="MobiDB-lite"/>
    </source>
</evidence>
<feature type="chain" id="PRO_5003124487" description="DUF4371 domain-containing protein" evidence="2">
    <location>
        <begin position="22"/>
        <end position="864"/>
    </location>
</feature>
<gene>
    <name evidence="3" type="ORF">VOLCADRAFT_107895</name>
</gene>
<feature type="compositionally biased region" description="Pro residues" evidence="1">
    <location>
        <begin position="88"/>
        <end position="103"/>
    </location>
</feature>
<keyword evidence="2" id="KW-0732">Signal</keyword>
<dbReference type="AlphaFoldDB" id="D8UH24"/>
<keyword evidence="4" id="KW-1185">Reference proteome</keyword>
<evidence type="ECO:0000256" key="2">
    <source>
        <dbReference type="SAM" id="SignalP"/>
    </source>
</evidence>
<dbReference type="InParanoid" id="D8UH24"/>
<evidence type="ECO:0000313" key="4">
    <source>
        <dbReference type="Proteomes" id="UP000001058"/>
    </source>
</evidence>
<feature type="region of interest" description="Disordered" evidence="1">
    <location>
        <begin position="81"/>
        <end position="159"/>
    </location>
</feature>
<reference evidence="3 4" key="1">
    <citation type="journal article" date="2010" name="Science">
        <title>Genomic analysis of organismal complexity in the multicellular green alga Volvox carteri.</title>
        <authorList>
            <person name="Prochnik S.E."/>
            <person name="Umen J."/>
            <person name="Nedelcu A.M."/>
            <person name="Hallmann A."/>
            <person name="Miller S.M."/>
            <person name="Nishii I."/>
            <person name="Ferris P."/>
            <person name="Kuo A."/>
            <person name="Mitros T."/>
            <person name="Fritz-Laylin L.K."/>
            <person name="Hellsten U."/>
            <person name="Chapman J."/>
            <person name="Simakov O."/>
            <person name="Rensing S.A."/>
            <person name="Terry A."/>
            <person name="Pangilinan J."/>
            <person name="Kapitonov V."/>
            <person name="Jurka J."/>
            <person name="Salamov A."/>
            <person name="Shapiro H."/>
            <person name="Schmutz J."/>
            <person name="Grimwood J."/>
            <person name="Lindquist E."/>
            <person name="Lucas S."/>
            <person name="Grigoriev I.V."/>
            <person name="Schmitt R."/>
            <person name="Kirk D."/>
            <person name="Rokhsar D.S."/>
        </authorList>
    </citation>
    <scope>NUCLEOTIDE SEQUENCE [LARGE SCALE GENOMIC DNA]</scope>
    <source>
        <strain evidence="4">f. Nagariensis / Eve</strain>
    </source>
</reference>
<protein>
    <recommendedName>
        <fullName evidence="5">DUF4371 domain-containing protein</fullName>
    </recommendedName>
</protein>
<feature type="region of interest" description="Disordered" evidence="1">
    <location>
        <begin position="617"/>
        <end position="686"/>
    </location>
</feature>
<feature type="compositionally biased region" description="Acidic residues" evidence="1">
    <location>
        <begin position="651"/>
        <end position="661"/>
    </location>
</feature>
<dbReference type="PANTHER" id="PTHR46880">
    <property type="entry name" value="RAS-ASSOCIATING DOMAIN-CONTAINING PROTEIN"/>
    <property type="match status" value="1"/>
</dbReference>
<organism evidence="4">
    <name type="scientific">Volvox carteri f. nagariensis</name>
    <dbReference type="NCBI Taxonomy" id="3068"/>
    <lineage>
        <taxon>Eukaryota</taxon>
        <taxon>Viridiplantae</taxon>
        <taxon>Chlorophyta</taxon>
        <taxon>core chlorophytes</taxon>
        <taxon>Chlorophyceae</taxon>
        <taxon>CS clade</taxon>
        <taxon>Chlamydomonadales</taxon>
        <taxon>Volvocaceae</taxon>
        <taxon>Volvox</taxon>
    </lineage>
</organism>
<proteinExistence type="predicted"/>
<dbReference type="Proteomes" id="UP000001058">
    <property type="component" value="Unassembled WGS sequence"/>
</dbReference>
<feature type="signal peptide" evidence="2">
    <location>
        <begin position="1"/>
        <end position="21"/>
    </location>
</feature>
<evidence type="ECO:0008006" key="5">
    <source>
        <dbReference type="Google" id="ProtNLM"/>
    </source>
</evidence>
<dbReference type="EMBL" id="GL378403">
    <property type="protein sequence ID" value="EFJ40997.1"/>
    <property type="molecule type" value="Genomic_DNA"/>
</dbReference>